<gene>
    <name evidence="6" type="ORF">UMN_2818_01</name>
</gene>
<evidence type="ECO:0000313" key="6">
    <source>
        <dbReference type="EMBL" id="AFG50997.1"/>
    </source>
</evidence>
<feature type="chain" id="PRO_5003622990" description="Rapid alkalinization factor 1" evidence="5">
    <location>
        <begin position="28"/>
        <end position="140"/>
    </location>
</feature>
<dbReference type="GO" id="GO:0019722">
    <property type="term" value="P:calcium-mediated signaling"/>
    <property type="evidence" value="ECO:0007669"/>
    <property type="project" value="TreeGrafter"/>
</dbReference>
<evidence type="ECO:0000256" key="5">
    <source>
        <dbReference type="SAM" id="SignalP"/>
    </source>
</evidence>
<feature type="non-terminal residue" evidence="6">
    <location>
        <position position="140"/>
    </location>
</feature>
<dbReference type="PANTHER" id="PTHR33136:SF6">
    <property type="entry name" value="PROTEIN RALF-LIKE 34"/>
    <property type="match status" value="1"/>
</dbReference>
<name>H9VMK4_PINTA</name>
<keyword evidence="4" id="KW-1015">Disulfide bond</keyword>
<dbReference type="GO" id="GO:0009506">
    <property type="term" value="C:plasmodesma"/>
    <property type="evidence" value="ECO:0007669"/>
    <property type="project" value="TreeGrafter"/>
</dbReference>
<evidence type="ECO:0008006" key="7">
    <source>
        <dbReference type="Google" id="ProtNLM"/>
    </source>
</evidence>
<evidence type="ECO:0000256" key="4">
    <source>
        <dbReference type="ARBA" id="ARBA00023157"/>
    </source>
</evidence>
<feature type="non-terminal residue" evidence="6">
    <location>
        <position position="1"/>
    </location>
</feature>
<organism evidence="6">
    <name type="scientific">Pinus taeda</name>
    <name type="common">Loblolly pine</name>
    <dbReference type="NCBI Taxonomy" id="3352"/>
    <lineage>
        <taxon>Eukaryota</taxon>
        <taxon>Viridiplantae</taxon>
        <taxon>Streptophyta</taxon>
        <taxon>Embryophyta</taxon>
        <taxon>Tracheophyta</taxon>
        <taxon>Spermatophyta</taxon>
        <taxon>Pinopsida</taxon>
        <taxon>Pinidae</taxon>
        <taxon>Conifers I</taxon>
        <taxon>Pinales</taxon>
        <taxon>Pinaceae</taxon>
        <taxon>Pinus</taxon>
        <taxon>Pinus subgen. Pinus</taxon>
    </lineage>
</organism>
<evidence type="ECO:0000256" key="2">
    <source>
        <dbReference type="ARBA" id="ARBA00022702"/>
    </source>
</evidence>
<comment type="similarity">
    <text evidence="1">Belongs to the plant rapid alkalinization factor (RALF) family.</text>
</comment>
<reference evidence="6" key="1">
    <citation type="submission" date="2008-08" db="EMBL/GenBank/DDBJ databases">
        <title>Nucleotide Diversity and Divergence in the Loblolly Pine Gene Space.</title>
        <authorList>
            <person name="Neale D.B."/>
            <person name="Wegrzyn J.L."/>
            <person name="Lee J.M."/>
            <person name="Eckert A.J."/>
            <person name="Liechty J.D."/>
            <person name="Stevens K.A."/>
            <person name="Langley C.H."/>
        </authorList>
    </citation>
    <scope>NUCLEOTIDE SEQUENCE</scope>
    <source>
        <strain evidence="6">4168</strain>
        <tissue evidence="6">Megagametophyte</tissue>
    </source>
</reference>
<dbReference type="InterPro" id="IPR008801">
    <property type="entry name" value="RALF"/>
</dbReference>
<keyword evidence="2" id="KW-0372">Hormone</keyword>
<accession>H9VMK4</accession>
<dbReference type="GO" id="GO:0005179">
    <property type="term" value="F:hormone activity"/>
    <property type="evidence" value="ECO:0007669"/>
    <property type="project" value="UniProtKB-KW"/>
</dbReference>
<keyword evidence="3 5" id="KW-0732">Signal</keyword>
<dbReference type="AlphaFoldDB" id="H9VMK4"/>
<sequence length="140" mass="15470">HSSSVIATVCVVFAACLALLLTDGVNGQLSSDWVSELGSSRDGWFDLGIESSSATEMCDEESWGECGATVDEENENVGHGRLLRRIRYYISYGALAADRIPCPPRSGRSYYTRNCYRTAEPVRPYHISCTAITRCFRDTT</sequence>
<feature type="signal peptide" evidence="5">
    <location>
        <begin position="1"/>
        <end position="27"/>
    </location>
</feature>
<evidence type="ECO:0000256" key="3">
    <source>
        <dbReference type="ARBA" id="ARBA00022729"/>
    </source>
</evidence>
<dbReference type="PANTHER" id="PTHR33136">
    <property type="entry name" value="RAPID ALKALINIZATION FACTOR-LIKE"/>
    <property type="match status" value="1"/>
</dbReference>
<protein>
    <recommendedName>
        <fullName evidence="7">Rapid alkalinization factor 1</fullName>
    </recommendedName>
</protein>
<evidence type="ECO:0000256" key="1">
    <source>
        <dbReference type="ARBA" id="ARBA00009178"/>
    </source>
</evidence>
<dbReference type="EMBL" id="FJ110586">
    <property type="protein sequence ID" value="AFG50997.1"/>
    <property type="molecule type" value="Genomic_DNA"/>
</dbReference>
<dbReference type="Pfam" id="PF05498">
    <property type="entry name" value="RALF"/>
    <property type="match status" value="1"/>
</dbReference>
<proteinExistence type="inferred from homology"/>